<dbReference type="GO" id="GO:0020037">
    <property type="term" value="F:heme binding"/>
    <property type="evidence" value="ECO:0007669"/>
    <property type="project" value="InterPro"/>
</dbReference>
<organism evidence="8 9">
    <name type="scientific">Telluria aromaticivorans</name>
    <dbReference type="NCBI Taxonomy" id="2725995"/>
    <lineage>
        <taxon>Bacteria</taxon>
        <taxon>Pseudomonadati</taxon>
        <taxon>Pseudomonadota</taxon>
        <taxon>Betaproteobacteria</taxon>
        <taxon>Burkholderiales</taxon>
        <taxon>Oxalobacteraceae</taxon>
        <taxon>Telluria group</taxon>
        <taxon>Telluria</taxon>
    </lineage>
</organism>
<gene>
    <name evidence="8" type="ORF">HGB41_11175</name>
</gene>
<feature type="domain" description="Cytochrome c" evidence="7">
    <location>
        <begin position="134"/>
        <end position="224"/>
    </location>
</feature>
<dbReference type="PANTHER" id="PTHR33751">
    <property type="entry name" value="CBB3-TYPE CYTOCHROME C OXIDASE SUBUNIT FIXP"/>
    <property type="match status" value="1"/>
</dbReference>
<dbReference type="PIRSF" id="PIRSF000005">
    <property type="entry name" value="Cytochrome_c4"/>
    <property type="match status" value="1"/>
</dbReference>
<dbReference type="EMBL" id="JABAIV010000003">
    <property type="protein sequence ID" value="NNG23555.1"/>
    <property type="molecule type" value="Genomic_DNA"/>
</dbReference>
<protein>
    <submittedName>
        <fullName evidence="8">Cytochrome c4</fullName>
    </submittedName>
</protein>
<dbReference type="InterPro" id="IPR050597">
    <property type="entry name" value="Cytochrome_c_Oxidase_Subunit"/>
</dbReference>
<evidence type="ECO:0000256" key="4">
    <source>
        <dbReference type="PIRSR" id="PIRSR000005-1"/>
    </source>
</evidence>
<dbReference type="PROSITE" id="PS51007">
    <property type="entry name" value="CYTC"/>
    <property type="match status" value="1"/>
</dbReference>
<feature type="signal peptide" evidence="6">
    <location>
        <begin position="1"/>
        <end position="29"/>
    </location>
</feature>
<keyword evidence="9" id="KW-1185">Reference proteome</keyword>
<feature type="binding site" description="axial binding residue" evidence="5">
    <location>
        <position position="54"/>
    </location>
    <ligand>
        <name>heme c</name>
        <dbReference type="ChEBI" id="CHEBI:61717"/>
        <label>1</label>
    </ligand>
    <ligandPart>
        <name>Fe</name>
        <dbReference type="ChEBI" id="CHEBI:18248"/>
    </ligandPart>
</feature>
<evidence type="ECO:0000256" key="2">
    <source>
        <dbReference type="ARBA" id="ARBA00022723"/>
    </source>
</evidence>
<reference evidence="8 9" key="1">
    <citation type="submission" date="2020-04" db="EMBL/GenBank/DDBJ databases">
        <title>Massilia sp. nov., a cold adapted bacteria isolated from Arctic soil.</title>
        <authorList>
            <person name="Son J."/>
            <person name="Ka J.-O."/>
        </authorList>
    </citation>
    <scope>NUCLEOTIDE SEQUENCE [LARGE SCALE GENOMIC DNA]</scope>
    <source>
        <strain evidence="8 9">ML15P13</strain>
    </source>
</reference>
<name>A0A7Y2JYZ8_9BURK</name>
<feature type="binding site" description="covalent" evidence="4">
    <location>
        <position position="53"/>
    </location>
    <ligand>
        <name>heme c</name>
        <dbReference type="ChEBI" id="CHEBI:61717"/>
        <label>1</label>
    </ligand>
</feature>
<feature type="binding site" description="covalent" evidence="4">
    <location>
        <position position="50"/>
    </location>
    <ligand>
        <name>heme c</name>
        <dbReference type="ChEBI" id="CHEBI:61717"/>
        <label>1</label>
    </ligand>
</feature>
<comment type="PTM">
    <text evidence="4">Binds 2 heme c groups covalently per subunit.</text>
</comment>
<evidence type="ECO:0000256" key="1">
    <source>
        <dbReference type="ARBA" id="ARBA00022617"/>
    </source>
</evidence>
<keyword evidence="1 4" id="KW-0349">Heme</keyword>
<feature type="binding site" description="axial binding residue" evidence="5">
    <location>
        <position position="201"/>
    </location>
    <ligand>
        <name>heme c</name>
        <dbReference type="ChEBI" id="CHEBI:61717"/>
        <label>2</label>
    </ligand>
    <ligandPart>
        <name>Fe</name>
        <dbReference type="ChEBI" id="CHEBI:18248"/>
    </ligandPart>
</feature>
<feature type="binding site" description="covalent" evidence="4">
    <location>
        <position position="155"/>
    </location>
    <ligand>
        <name>heme c</name>
        <dbReference type="ChEBI" id="CHEBI:61717"/>
        <label>2</label>
    </ligand>
</feature>
<feature type="binding site" description="covalent" evidence="4">
    <location>
        <position position="158"/>
    </location>
    <ligand>
        <name>heme c</name>
        <dbReference type="ChEBI" id="CHEBI:61717"/>
        <label>2</label>
    </ligand>
</feature>
<dbReference type="AlphaFoldDB" id="A0A7Y2JYZ8"/>
<evidence type="ECO:0000256" key="6">
    <source>
        <dbReference type="SAM" id="SignalP"/>
    </source>
</evidence>
<comment type="caution">
    <text evidence="8">The sequence shown here is derived from an EMBL/GenBank/DDBJ whole genome shotgun (WGS) entry which is preliminary data.</text>
</comment>
<evidence type="ECO:0000313" key="9">
    <source>
        <dbReference type="Proteomes" id="UP000533905"/>
    </source>
</evidence>
<dbReference type="GO" id="GO:0042597">
    <property type="term" value="C:periplasmic space"/>
    <property type="evidence" value="ECO:0007669"/>
    <property type="project" value="InterPro"/>
</dbReference>
<sequence length="252" mass="26555">MSMSASPTLARALAACLACGLSLAATAHAMAPSTVPQAVPDTLAQRLVACTSCHARVDARGNPVNDVYFPRIGGKPAGYLYNQLLNFREGRRQYPLMTYLVEHLPDPYLREIAGHFAALPPAAHAATASQVTPQVLERGRQLVFNGDASRKLPACVACHGQRLTGVEPAIPGLLGLPRDYVNAQFGAWRNKARRAHAPDCMAGITARLSFEDVAAVSGWLAAQPVPADPRPSPAASIARPLPIACGSAPEAP</sequence>
<keyword evidence="6" id="KW-0732">Signal</keyword>
<dbReference type="Gene3D" id="1.10.760.10">
    <property type="entry name" value="Cytochrome c-like domain"/>
    <property type="match status" value="2"/>
</dbReference>
<dbReference type="GO" id="GO:0009055">
    <property type="term" value="F:electron transfer activity"/>
    <property type="evidence" value="ECO:0007669"/>
    <property type="project" value="InterPro"/>
</dbReference>
<proteinExistence type="predicted"/>
<feature type="binding site" description="axial binding residue" evidence="5">
    <location>
        <position position="159"/>
    </location>
    <ligand>
        <name>heme c</name>
        <dbReference type="ChEBI" id="CHEBI:61717"/>
        <label>2</label>
    </ligand>
    <ligandPart>
        <name>Fe</name>
        <dbReference type="ChEBI" id="CHEBI:18248"/>
    </ligandPart>
</feature>
<dbReference type="SUPFAM" id="SSF46626">
    <property type="entry name" value="Cytochrome c"/>
    <property type="match status" value="2"/>
</dbReference>
<keyword evidence="2 5" id="KW-0479">Metal-binding</keyword>
<keyword evidence="3 5" id="KW-0408">Iron</keyword>
<dbReference type="InterPro" id="IPR036909">
    <property type="entry name" value="Cyt_c-like_dom_sf"/>
</dbReference>
<feature type="chain" id="PRO_5030921486" evidence="6">
    <location>
        <begin position="30"/>
        <end position="252"/>
    </location>
</feature>
<dbReference type="PANTHER" id="PTHR33751:SF11">
    <property type="entry name" value="BLL4483 PROTEIN"/>
    <property type="match status" value="1"/>
</dbReference>
<feature type="binding site" description="axial binding residue" evidence="5">
    <location>
        <position position="97"/>
    </location>
    <ligand>
        <name>heme c</name>
        <dbReference type="ChEBI" id="CHEBI:61717"/>
        <label>1</label>
    </ligand>
    <ligandPart>
        <name>Fe</name>
        <dbReference type="ChEBI" id="CHEBI:18248"/>
    </ligandPart>
</feature>
<dbReference type="InterPro" id="IPR024167">
    <property type="entry name" value="Cytochrome_c4-like"/>
</dbReference>
<evidence type="ECO:0000256" key="3">
    <source>
        <dbReference type="ARBA" id="ARBA00023004"/>
    </source>
</evidence>
<accession>A0A7Y2JYZ8</accession>
<dbReference type="GO" id="GO:0005506">
    <property type="term" value="F:iron ion binding"/>
    <property type="evidence" value="ECO:0007669"/>
    <property type="project" value="InterPro"/>
</dbReference>
<evidence type="ECO:0000313" key="8">
    <source>
        <dbReference type="EMBL" id="NNG23555.1"/>
    </source>
</evidence>
<dbReference type="InterPro" id="IPR009056">
    <property type="entry name" value="Cyt_c-like_dom"/>
</dbReference>
<evidence type="ECO:0000259" key="7">
    <source>
        <dbReference type="PROSITE" id="PS51007"/>
    </source>
</evidence>
<evidence type="ECO:0000256" key="5">
    <source>
        <dbReference type="PIRSR" id="PIRSR000005-2"/>
    </source>
</evidence>
<dbReference type="Proteomes" id="UP000533905">
    <property type="component" value="Unassembled WGS sequence"/>
</dbReference>